<dbReference type="GO" id="GO:0004065">
    <property type="term" value="F:arylsulfatase activity"/>
    <property type="evidence" value="ECO:0007669"/>
    <property type="project" value="TreeGrafter"/>
</dbReference>
<dbReference type="InterPro" id="IPR050738">
    <property type="entry name" value="Sulfatase"/>
</dbReference>
<dbReference type="InterPro" id="IPR000917">
    <property type="entry name" value="Sulfatase_N"/>
</dbReference>
<dbReference type="InParanoid" id="A0A0C3BUH0"/>
<evidence type="ECO:0000313" key="3">
    <source>
        <dbReference type="EMBL" id="KIM90168.1"/>
    </source>
</evidence>
<dbReference type="AlphaFoldDB" id="A0A0C3BUH0"/>
<dbReference type="FunCoup" id="A0A0C3BUH0">
    <property type="interactions" value="2"/>
</dbReference>
<gene>
    <name evidence="3" type="ORF">PILCRDRAFT_84298</name>
</gene>
<dbReference type="Proteomes" id="UP000054166">
    <property type="component" value="Unassembled WGS sequence"/>
</dbReference>
<dbReference type="PANTHER" id="PTHR42693:SF33">
    <property type="entry name" value="ARYLSULFATASE"/>
    <property type="match status" value="1"/>
</dbReference>
<accession>A0A0C3BUH0</accession>
<dbReference type="STRING" id="765440.A0A0C3BUH0"/>
<keyword evidence="4" id="KW-1185">Reference proteome</keyword>
<dbReference type="SUPFAM" id="SSF53649">
    <property type="entry name" value="Alkaline phosphatase-like"/>
    <property type="match status" value="1"/>
</dbReference>
<proteinExistence type="inferred from homology"/>
<sequence>MEDSEYVSSLPDDFYSSDYCASKLISYFSDRTDLEKEKPFFAYLPFSAPHWPLQAPIESVERYKGIYSDGPDALRLRRLERLKALGLVKPDIVPHEVIVTQHEPPEWASMTEAERANSARAMETYAGMVSRMDANIGRVLDYLRQTGEYDNTYIFFMSDNGAEGASYEAAPIMGDEIVAHIDKYYDNSLDNIGRRNSFVWYGPRWAQAATAPSRLYKMFSTQGGCRVPLVLKPAKSTTTDKSAGNRITDAFCTVMDFLPTILDLAGLEHPGAMYRGRQIAPLRGRSWKFFLDATSNDAGSGALRKGRYKITYVPMPKGPQRWELFDIIADPGETVDISAEKSDIFEELLNLWDTYKEEVGVVGLAGELHAGFKSDGVAVTDEFEDTGRWIKFIGRKDVPPEFVSTIPI</sequence>
<comment type="similarity">
    <text evidence="1">Belongs to the sulfatase family.</text>
</comment>
<dbReference type="InterPro" id="IPR017850">
    <property type="entry name" value="Alkaline_phosphatase_core_sf"/>
</dbReference>
<name>A0A0C3BUH0_PILCF</name>
<dbReference type="EMBL" id="KN832973">
    <property type="protein sequence ID" value="KIM90168.1"/>
    <property type="molecule type" value="Genomic_DNA"/>
</dbReference>
<dbReference type="Gene3D" id="3.40.720.10">
    <property type="entry name" value="Alkaline Phosphatase, subunit A"/>
    <property type="match status" value="1"/>
</dbReference>
<dbReference type="OrthoDB" id="103349at2759"/>
<evidence type="ECO:0000259" key="2">
    <source>
        <dbReference type="Pfam" id="PF00884"/>
    </source>
</evidence>
<feature type="domain" description="Sulfatase N-terminal" evidence="2">
    <location>
        <begin position="18"/>
        <end position="266"/>
    </location>
</feature>
<protein>
    <recommendedName>
        <fullName evidence="2">Sulfatase N-terminal domain-containing protein</fullName>
    </recommendedName>
</protein>
<evidence type="ECO:0000256" key="1">
    <source>
        <dbReference type="ARBA" id="ARBA00008779"/>
    </source>
</evidence>
<organism evidence="3 4">
    <name type="scientific">Piloderma croceum (strain F 1598)</name>
    <dbReference type="NCBI Taxonomy" id="765440"/>
    <lineage>
        <taxon>Eukaryota</taxon>
        <taxon>Fungi</taxon>
        <taxon>Dikarya</taxon>
        <taxon>Basidiomycota</taxon>
        <taxon>Agaricomycotina</taxon>
        <taxon>Agaricomycetes</taxon>
        <taxon>Agaricomycetidae</taxon>
        <taxon>Atheliales</taxon>
        <taxon>Atheliaceae</taxon>
        <taxon>Piloderma</taxon>
    </lineage>
</organism>
<evidence type="ECO:0000313" key="4">
    <source>
        <dbReference type="Proteomes" id="UP000054166"/>
    </source>
</evidence>
<dbReference type="PANTHER" id="PTHR42693">
    <property type="entry name" value="ARYLSULFATASE FAMILY MEMBER"/>
    <property type="match status" value="1"/>
</dbReference>
<dbReference type="Pfam" id="PF00884">
    <property type="entry name" value="Sulfatase"/>
    <property type="match status" value="1"/>
</dbReference>
<dbReference type="Gene3D" id="3.30.1120.10">
    <property type="match status" value="1"/>
</dbReference>
<reference evidence="4" key="2">
    <citation type="submission" date="2015-01" db="EMBL/GenBank/DDBJ databases">
        <title>Evolutionary Origins and Diversification of the Mycorrhizal Mutualists.</title>
        <authorList>
            <consortium name="DOE Joint Genome Institute"/>
            <consortium name="Mycorrhizal Genomics Consortium"/>
            <person name="Kohler A."/>
            <person name="Kuo A."/>
            <person name="Nagy L.G."/>
            <person name="Floudas D."/>
            <person name="Copeland A."/>
            <person name="Barry K.W."/>
            <person name="Cichocki N."/>
            <person name="Veneault-Fourrey C."/>
            <person name="LaButti K."/>
            <person name="Lindquist E.A."/>
            <person name="Lipzen A."/>
            <person name="Lundell T."/>
            <person name="Morin E."/>
            <person name="Murat C."/>
            <person name="Riley R."/>
            <person name="Ohm R."/>
            <person name="Sun H."/>
            <person name="Tunlid A."/>
            <person name="Henrissat B."/>
            <person name="Grigoriev I.V."/>
            <person name="Hibbett D.S."/>
            <person name="Martin F."/>
        </authorList>
    </citation>
    <scope>NUCLEOTIDE SEQUENCE [LARGE SCALE GENOMIC DNA]</scope>
    <source>
        <strain evidence="4">F 1598</strain>
    </source>
</reference>
<dbReference type="HOGENOM" id="CLU_006332_11_1_1"/>
<reference evidence="3 4" key="1">
    <citation type="submission" date="2014-04" db="EMBL/GenBank/DDBJ databases">
        <authorList>
            <consortium name="DOE Joint Genome Institute"/>
            <person name="Kuo A."/>
            <person name="Tarkka M."/>
            <person name="Buscot F."/>
            <person name="Kohler A."/>
            <person name="Nagy L.G."/>
            <person name="Floudas D."/>
            <person name="Copeland A."/>
            <person name="Barry K.W."/>
            <person name="Cichocki N."/>
            <person name="Veneault-Fourrey C."/>
            <person name="LaButti K."/>
            <person name="Lindquist E.A."/>
            <person name="Lipzen A."/>
            <person name="Lundell T."/>
            <person name="Morin E."/>
            <person name="Murat C."/>
            <person name="Sun H."/>
            <person name="Tunlid A."/>
            <person name="Henrissat B."/>
            <person name="Grigoriev I.V."/>
            <person name="Hibbett D.S."/>
            <person name="Martin F."/>
            <person name="Nordberg H.P."/>
            <person name="Cantor M.N."/>
            <person name="Hua S.X."/>
        </authorList>
    </citation>
    <scope>NUCLEOTIDE SEQUENCE [LARGE SCALE GENOMIC DNA]</scope>
    <source>
        <strain evidence="3 4">F 1598</strain>
    </source>
</reference>